<feature type="transmembrane region" description="Helical" evidence="1">
    <location>
        <begin position="128"/>
        <end position="146"/>
    </location>
</feature>
<dbReference type="Pfam" id="PF03544">
    <property type="entry name" value="TonB_C"/>
    <property type="match status" value="1"/>
</dbReference>
<keyword evidence="5" id="KW-1185">Reference proteome</keyword>
<dbReference type="Proteomes" id="UP001497416">
    <property type="component" value="Unassembled WGS sequence"/>
</dbReference>
<evidence type="ECO:0000256" key="1">
    <source>
        <dbReference type="SAM" id="Phobius"/>
    </source>
</evidence>
<sequence>MLSYIIQVILFQTLFLAVYDLFLSKETFFTKNRFYLIFSVLISFVLPLIKLRSIQKSVPQDYTILLPEVVLSPQSVIEQQQWYQSINYLDVLFWVGVVVFSLLFVLKLFKIVQLLYSNKIQKKDGYKLIFLSNSTKAFSFFNYIFIGELIPQERRKKIIQHELVHAKQKHTLDLLFFELLKISMWFNPILWIFQKRISSVHEYLSDEIASKTVETKNYINSLLEQVFQVEKISFVNQFYKSSLIKKRIIMMTKERSKRVKQLKYLLLVPVLLSMLFYTACTDNEEPTTSPVKGTQKVFSDLNKEPHISEKDTYFDIYIGNELPKTKEYSIGELTAEEKKEFIEFQKEFKESISYISFKIFEGLNNRKLIVVSVQVGKSKVKYSGDFENVPFSMVDKVPAFINQGTSKEKFNKNMANFVQNNFDVKYASSLGLEPGKKRIFAQFKINEEGKVIDVKVRAPHPELKEYTRKMIEKLPLMIPGEKEGKVVKVGYTLPITFEIK</sequence>
<keyword evidence="1" id="KW-0812">Transmembrane</keyword>
<keyword evidence="1" id="KW-0472">Membrane</keyword>
<dbReference type="Gene3D" id="3.30.1150.10">
    <property type="match status" value="1"/>
</dbReference>
<feature type="transmembrane region" description="Helical" evidence="1">
    <location>
        <begin position="91"/>
        <end position="116"/>
    </location>
</feature>
<reference evidence="4 5" key="1">
    <citation type="submission" date="2024-05" db="EMBL/GenBank/DDBJ databases">
        <authorList>
            <person name="Duchaud E."/>
        </authorList>
    </citation>
    <scope>NUCLEOTIDE SEQUENCE [LARGE SCALE GENOMIC DNA]</scope>
    <source>
        <strain evidence="4">Ena-SAMPLE-TAB-13-05-2024-13:56:06:370-140302</strain>
    </source>
</reference>
<evidence type="ECO:0000259" key="2">
    <source>
        <dbReference type="Pfam" id="PF03544"/>
    </source>
</evidence>
<feature type="transmembrane region" description="Helical" evidence="1">
    <location>
        <begin position="34"/>
        <end position="51"/>
    </location>
</feature>
<dbReference type="InterPro" id="IPR008756">
    <property type="entry name" value="Peptidase_M56"/>
</dbReference>
<dbReference type="SUPFAM" id="SSF74653">
    <property type="entry name" value="TolA/TonB C-terminal domain"/>
    <property type="match status" value="1"/>
</dbReference>
<feature type="domain" description="TonB C-terminal" evidence="2">
    <location>
        <begin position="440"/>
        <end position="499"/>
    </location>
</feature>
<evidence type="ECO:0000259" key="3">
    <source>
        <dbReference type="Pfam" id="PF05569"/>
    </source>
</evidence>
<dbReference type="RefSeq" id="WP_348712416.1">
    <property type="nucleotide sequence ID" value="NZ_CAXIXY010000005.1"/>
</dbReference>
<comment type="caution">
    <text evidence="4">The sequence shown here is derived from an EMBL/GenBank/DDBJ whole genome shotgun (WGS) entry which is preliminary data.</text>
</comment>
<evidence type="ECO:0000313" key="4">
    <source>
        <dbReference type="EMBL" id="CAL2087787.1"/>
    </source>
</evidence>
<evidence type="ECO:0000313" key="5">
    <source>
        <dbReference type="Proteomes" id="UP001497416"/>
    </source>
</evidence>
<accession>A0ABP1ENI1</accession>
<organism evidence="4 5">
    <name type="scientific">Tenacibaculum platacis</name>
    <dbReference type="NCBI Taxonomy" id="3137852"/>
    <lineage>
        <taxon>Bacteria</taxon>
        <taxon>Pseudomonadati</taxon>
        <taxon>Bacteroidota</taxon>
        <taxon>Flavobacteriia</taxon>
        <taxon>Flavobacteriales</taxon>
        <taxon>Flavobacteriaceae</taxon>
        <taxon>Tenacibaculum</taxon>
    </lineage>
</organism>
<keyword evidence="1" id="KW-1133">Transmembrane helix</keyword>
<protein>
    <submittedName>
        <fullName evidence="4">Bla regulator protein blaR1</fullName>
    </submittedName>
</protein>
<dbReference type="InterPro" id="IPR037682">
    <property type="entry name" value="TonB_C"/>
</dbReference>
<dbReference type="InterPro" id="IPR052173">
    <property type="entry name" value="Beta-lactam_resp_regulator"/>
</dbReference>
<dbReference type="PANTHER" id="PTHR34978:SF3">
    <property type="entry name" value="SLR0241 PROTEIN"/>
    <property type="match status" value="1"/>
</dbReference>
<feature type="domain" description="Peptidase M56" evidence="3">
    <location>
        <begin position="153"/>
        <end position="251"/>
    </location>
</feature>
<dbReference type="PANTHER" id="PTHR34978">
    <property type="entry name" value="POSSIBLE SENSOR-TRANSDUCER PROTEIN BLAR"/>
    <property type="match status" value="1"/>
</dbReference>
<feature type="transmembrane region" description="Helical" evidence="1">
    <location>
        <begin position="6"/>
        <end position="22"/>
    </location>
</feature>
<name>A0ABP1ENI1_9FLAO</name>
<gene>
    <name evidence="4" type="ORF">T190607A01A_30024</name>
</gene>
<dbReference type="Pfam" id="PF05569">
    <property type="entry name" value="Peptidase_M56"/>
    <property type="match status" value="1"/>
</dbReference>
<proteinExistence type="predicted"/>
<dbReference type="EMBL" id="CAXIXY010000005">
    <property type="protein sequence ID" value="CAL2087787.1"/>
    <property type="molecule type" value="Genomic_DNA"/>
</dbReference>